<evidence type="ECO:0000256" key="6">
    <source>
        <dbReference type="ARBA" id="ARBA00023136"/>
    </source>
</evidence>
<dbReference type="Pfam" id="PF00005">
    <property type="entry name" value="ABC_tran"/>
    <property type="match status" value="1"/>
</dbReference>
<dbReference type="SUPFAM" id="SSF90123">
    <property type="entry name" value="ABC transporter transmembrane region"/>
    <property type="match status" value="1"/>
</dbReference>
<feature type="transmembrane region" description="Helical" evidence="7">
    <location>
        <begin position="289"/>
        <end position="309"/>
    </location>
</feature>
<evidence type="ECO:0000256" key="5">
    <source>
        <dbReference type="ARBA" id="ARBA00022989"/>
    </source>
</evidence>
<dbReference type="InterPro" id="IPR003439">
    <property type="entry name" value="ABC_transporter-like_ATP-bd"/>
</dbReference>
<feature type="transmembrane region" description="Helical" evidence="7">
    <location>
        <begin position="156"/>
        <end position="184"/>
    </location>
</feature>
<feature type="transmembrane region" description="Helical" evidence="7">
    <location>
        <begin position="33"/>
        <end position="56"/>
    </location>
</feature>
<evidence type="ECO:0000256" key="2">
    <source>
        <dbReference type="ARBA" id="ARBA00022692"/>
    </source>
</evidence>
<evidence type="ECO:0000256" key="7">
    <source>
        <dbReference type="SAM" id="Phobius"/>
    </source>
</evidence>
<dbReference type="CDD" id="cd03228">
    <property type="entry name" value="ABCC_MRP_Like"/>
    <property type="match status" value="1"/>
</dbReference>
<evidence type="ECO:0000259" key="9">
    <source>
        <dbReference type="PROSITE" id="PS50929"/>
    </source>
</evidence>
<keyword evidence="11" id="KW-1185">Reference proteome</keyword>
<evidence type="ECO:0000259" key="8">
    <source>
        <dbReference type="PROSITE" id="PS50893"/>
    </source>
</evidence>
<dbReference type="EMBL" id="BAAAQN010000016">
    <property type="protein sequence ID" value="GAA2030069.1"/>
    <property type="molecule type" value="Genomic_DNA"/>
</dbReference>
<sequence>MRATAAVRPSTATEHDFTSADRLLRQLVRRAPGWPLVLTVAVAISTAAALTLPAALADAVNGVLSGRGDSACVPALAVLAVLIIAEALTQLADPHATADATALLRGDFLRRTAAVGRVPAFAAPGDLIARLTGNAAEAGTAVTSVVYSAAQLAMSFGAIVALVVLYPPLALAFLVTAPACFALVQRYLRRTTRLVVGYQKGQGAVAALLLDALTGIRTISASGMVDREIERVLRPVPELSQRGRDLWQSQQRIAWYSALLAPATQIAVLATAGYAVGTGALSPGGLLAALGYTTVGLSFFGTAQSLLILSRARAGAARVAAVLDQPVPTPGTLRLPPGGGRLEFRSVRVVRAGSTILDELDLTVPAGSCVALVGRSGSGKSLLAALAGRLTEPQSGTVVLDGVPVDRIRDDDLRAAVAYAFADPSLPGETLHDAIALAPWTVPEQRVRAAARAAQADAFIRRLPEGYLTPVARAPLSGGERQRLGLARAVAHGGRLIVLDDATSSLDTVTEAVLSRAFDQALSDRTRLVITHRTAIAARADIVAWLDGGRVRAAAPHAELWQDPEYRAVFSSSPAPE</sequence>
<keyword evidence="4 10" id="KW-0067">ATP-binding</keyword>
<dbReference type="SMART" id="SM00382">
    <property type="entry name" value="AAA"/>
    <property type="match status" value="1"/>
</dbReference>
<dbReference type="Gene3D" id="1.20.1560.10">
    <property type="entry name" value="ABC transporter type 1, transmembrane domain"/>
    <property type="match status" value="1"/>
</dbReference>
<dbReference type="InterPro" id="IPR039421">
    <property type="entry name" value="Type_1_exporter"/>
</dbReference>
<dbReference type="Gene3D" id="3.40.50.300">
    <property type="entry name" value="P-loop containing nucleotide triphosphate hydrolases"/>
    <property type="match status" value="1"/>
</dbReference>
<dbReference type="GO" id="GO:0005524">
    <property type="term" value="F:ATP binding"/>
    <property type="evidence" value="ECO:0007669"/>
    <property type="project" value="UniProtKB-KW"/>
</dbReference>
<comment type="caution">
    <text evidence="10">The sequence shown here is derived from an EMBL/GenBank/DDBJ whole genome shotgun (WGS) entry which is preliminary data.</text>
</comment>
<evidence type="ECO:0000313" key="10">
    <source>
        <dbReference type="EMBL" id="GAA2030069.1"/>
    </source>
</evidence>
<reference evidence="11" key="1">
    <citation type="journal article" date="2019" name="Int. J. Syst. Evol. Microbiol.">
        <title>The Global Catalogue of Microorganisms (GCM) 10K type strain sequencing project: providing services to taxonomists for standard genome sequencing and annotation.</title>
        <authorList>
            <consortium name="The Broad Institute Genomics Platform"/>
            <consortium name="The Broad Institute Genome Sequencing Center for Infectious Disease"/>
            <person name="Wu L."/>
            <person name="Ma J."/>
        </authorList>
    </citation>
    <scope>NUCLEOTIDE SEQUENCE [LARGE SCALE GENOMIC DNA]</scope>
    <source>
        <strain evidence="11">JCM 16014</strain>
    </source>
</reference>
<dbReference type="PROSITE" id="PS50929">
    <property type="entry name" value="ABC_TM1F"/>
    <property type="match status" value="1"/>
</dbReference>
<name>A0ABP5FMT9_9ACTN</name>
<dbReference type="SUPFAM" id="SSF52540">
    <property type="entry name" value="P-loop containing nucleoside triphosphate hydrolases"/>
    <property type="match status" value="1"/>
</dbReference>
<dbReference type="RefSeq" id="WP_344666402.1">
    <property type="nucleotide sequence ID" value="NZ_BAAAQN010000016.1"/>
</dbReference>
<organism evidence="10 11">
    <name type="scientific">Catenulispora yoronensis</name>
    <dbReference type="NCBI Taxonomy" id="450799"/>
    <lineage>
        <taxon>Bacteria</taxon>
        <taxon>Bacillati</taxon>
        <taxon>Actinomycetota</taxon>
        <taxon>Actinomycetes</taxon>
        <taxon>Catenulisporales</taxon>
        <taxon>Catenulisporaceae</taxon>
        <taxon>Catenulispora</taxon>
    </lineage>
</organism>
<keyword evidence="6 7" id="KW-0472">Membrane</keyword>
<accession>A0ABP5FMT9</accession>
<dbReference type="InterPro" id="IPR011527">
    <property type="entry name" value="ABC1_TM_dom"/>
</dbReference>
<dbReference type="Pfam" id="PF00664">
    <property type="entry name" value="ABC_membrane"/>
    <property type="match status" value="1"/>
</dbReference>
<dbReference type="PROSITE" id="PS50893">
    <property type="entry name" value="ABC_TRANSPORTER_2"/>
    <property type="match status" value="1"/>
</dbReference>
<feature type="domain" description="ABC transporter" evidence="8">
    <location>
        <begin position="342"/>
        <end position="573"/>
    </location>
</feature>
<feature type="transmembrane region" description="Helical" evidence="7">
    <location>
        <begin position="253"/>
        <end position="277"/>
    </location>
</feature>
<evidence type="ECO:0000256" key="3">
    <source>
        <dbReference type="ARBA" id="ARBA00022741"/>
    </source>
</evidence>
<dbReference type="InterPro" id="IPR003593">
    <property type="entry name" value="AAA+_ATPase"/>
</dbReference>
<dbReference type="InterPro" id="IPR036640">
    <property type="entry name" value="ABC1_TM_sf"/>
</dbReference>
<dbReference type="InterPro" id="IPR017871">
    <property type="entry name" value="ABC_transporter-like_CS"/>
</dbReference>
<evidence type="ECO:0000256" key="4">
    <source>
        <dbReference type="ARBA" id="ARBA00022840"/>
    </source>
</evidence>
<keyword evidence="5 7" id="KW-1133">Transmembrane helix</keyword>
<keyword evidence="3" id="KW-0547">Nucleotide-binding</keyword>
<feature type="domain" description="ABC transmembrane type-1" evidence="9">
    <location>
        <begin position="36"/>
        <end position="312"/>
    </location>
</feature>
<dbReference type="PANTHER" id="PTHR43394:SF1">
    <property type="entry name" value="ATP-BINDING CASSETTE SUB-FAMILY B MEMBER 10, MITOCHONDRIAL"/>
    <property type="match status" value="1"/>
</dbReference>
<evidence type="ECO:0000256" key="1">
    <source>
        <dbReference type="ARBA" id="ARBA00004651"/>
    </source>
</evidence>
<dbReference type="InterPro" id="IPR027417">
    <property type="entry name" value="P-loop_NTPase"/>
</dbReference>
<evidence type="ECO:0000313" key="11">
    <source>
        <dbReference type="Proteomes" id="UP001500751"/>
    </source>
</evidence>
<dbReference type="PROSITE" id="PS00211">
    <property type="entry name" value="ABC_TRANSPORTER_1"/>
    <property type="match status" value="1"/>
</dbReference>
<dbReference type="Proteomes" id="UP001500751">
    <property type="component" value="Unassembled WGS sequence"/>
</dbReference>
<keyword evidence="2 7" id="KW-0812">Transmembrane</keyword>
<protein>
    <submittedName>
        <fullName evidence="10">ABC transporter ATP-binding protein</fullName>
    </submittedName>
</protein>
<proteinExistence type="predicted"/>
<gene>
    <name evidence="10" type="ORF">GCM10009839_32120</name>
</gene>
<dbReference type="PANTHER" id="PTHR43394">
    <property type="entry name" value="ATP-DEPENDENT PERMEASE MDL1, MITOCHONDRIAL"/>
    <property type="match status" value="1"/>
</dbReference>
<comment type="subcellular location">
    <subcellularLocation>
        <location evidence="1">Cell membrane</location>
        <topology evidence="1">Multi-pass membrane protein</topology>
    </subcellularLocation>
</comment>